<evidence type="ECO:0000313" key="2">
    <source>
        <dbReference type="Proteomes" id="UP001154282"/>
    </source>
</evidence>
<proteinExistence type="predicted"/>
<reference evidence="1" key="1">
    <citation type="submission" date="2022-08" db="EMBL/GenBank/DDBJ databases">
        <authorList>
            <person name="Gutierrez-Valencia J."/>
        </authorList>
    </citation>
    <scope>NUCLEOTIDE SEQUENCE</scope>
</reference>
<organism evidence="1 2">
    <name type="scientific">Linum tenue</name>
    <dbReference type="NCBI Taxonomy" id="586396"/>
    <lineage>
        <taxon>Eukaryota</taxon>
        <taxon>Viridiplantae</taxon>
        <taxon>Streptophyta</taxon>
        <taxon>Embryophyta</taxon>
        <taxon>Tracheophyta</taxon>
        <taxon>Spermatophyta</taxon>
        <taxon>Magnoliopsida</taxon>
        <taxon>eudicotyledons</taxon>
        <taxon>Gunneridae</taxon>
        <taxon>Pentapetalae</taxon>
        <taxon>rosids</taxon>
        <taxon>fabids</taxon>
        <taxon>Malpighiales</taxon>
        <taxon>Linaceae</taxon>
        <taxon>Linum</taxon>
    </lineage>
</organism>
<evidence type="ECO:0000313" key="1">
    <source>
        <dbReference type="EMBL" id="CAI0458923.1"/>
    </source>
</evidence>
<dbReference type="Proteomes" id="UP001154282">
    <property type="component" value="Unassembled WGS sequence"/>
</dbReference>
<comment type="caution">
    <text evidence="1">The sequence shown here is derived from an EMBL/GenBank/DDBJ whole genome shotgun (WGS) entry which is preliminary data.</text>
</comment>
<protein>
    <submittedName>
        <fullName evidence="1">Uncharacterized protein</fullName>
    </submittedName>
</protein>
<dbReference type="AlphaFoldDB" id="A0AAV0NJZ6"/>
<dbReference type="EMBL" id="CAMGYJ010000008">
    <property type="protein sequence ID" value="CAI0458923.1"/>
    <property type="molecule type" value="Genomic_DNA"/>
</dbReference>
<gene>
    <name evidence="1" type="ORF">LITE_LOCUS33757</name>
</gene>
<sequence length="63" mass="7545">MQHQQSDIHKMRWTHLRMIILKQLHPGYVRWHVHTLGHKVPASGMRTTPANIKEQFFVEFEAN</sequence>
<keyword evidence="2" id="KW-1185">Reference proteome</keyword>
<name>A0AAV0NJZ6_9ROSI</name>
<accession>A0AAV0NJZ6</accession>